<evidence type="ECO:0000313" key="2">
    <source>
        <dbReference type="Proteomes" id="UP000245910"/>
    </source>
</evidence>
<organism evidence="1 2">
    <name type="scientific">Fusarium venenatum</name>
    <dbReference type="NCBI Taxonomy" id="56646"/>
    <lineage>
        <taxon>Eukaryota</taxon>
        <taxon>Fungi</taxon>
        <taxon>Dikarya</taxon>
        <taxon>Ascomycota</taxon>
        <taxon>Pezizomycotina</taxon>
        <taxon>Sordariomycetes</taxon>
        <taxon>Hypocreomycetidae</taxon>
        <taxon>Hypocreales</taxon>
        <taxon>Nectriaceae</taxon>
        <taxon>Fusarium</taxon>
    </lineage>
</organism>
<evidence type="ECO:0000313" key="1">
    <source>
        <dbReference type="EMBL" id="CEI70287.1"/>
    </source>
</evidence>
<dbReference type="Proteomes" id="UP000245910">
    <property type="component" value="Chromosome III"/>
</dbReference>
<proteinExistence type="predicted"/>
<accession>A0A2L2TWF9</accession>
<protein>
    <submittedName>
        <fullName evidence="1">Uncharacterized protein</fullName>
    </submittedName>
</protein>
<sequence>MLGRVGDLPFAGFLIQVDGDKVDMIYLANVPHNKLSIPYGILSRPTQLPYTPISIADINYNYTVAMPIRMEAGQVDSFGSLNSLSRLDAMTRLDVAKRGTKILLLVSTAAPATIVVESLS</sequence>
<name>A0A2L2TWF9_9HYPO</name>
<dbReference type="EMBL" id="LN649231">
    <property type="protein sequence ID" value="CEI70287.1"/>
    <property type="molecule type" value="Genomic_DNA"/>
</dbReference>
<dbReference type="AlphaFoldDB" id="A0A2L2TWF9"/>
<reference evidence="2" key="1">
    <citation type="submission" date="2014-10" db="EMBL/GenBank/DDBJ databases">
        <authorList>
            <person name="King R."/>
        </authorList>
    </citation>
    <scope>NUCLEOTIDE SEQUENCE [LARGE SCALE GENOMIC DNA]</scope>
    <source>
        <strain evidence="2">A3/5</strain>
    </source>
</reference>
<keyword evidence="2" id="KW-1185">Reference proteome</keyword>